<gene>
    <name evidence="1" type="ORF">DFR64_1348</name>
</gene>
<accession>A0A347ZRQ4</accession>
<dbReference type="Gene3D" id="1.20.58.1000">
    <property type="entry name" value="Metal-sensitive repressor, helix protomer"/>
    <property type="match status" value="1"/>
</dbReference>
<dbReference type="GO" id="GO:0003677">
    <property type="term" value="F:DNA binding"/>
    <property type="evidence" value="ECO:0007669"/>
    <property type="project" value="UniProtKB-KW"/>
</dbReference>
<keyword evidence="1" id="KW-0238">DNA-binding</keyword>
<dbReference type="InterPro" id="IPR038390">
    <property type="entry name" value="Metal_Tscrpt_repr_sf"/>
</dbReference>
<dbReference type="Proteomes" id="UP000256388">
    <property type="component" value="Unassembled WGS sequence"/>
</dbReference>
<protein>
    <submittedName>
        <fullName evidence="1">DNA-binding FrmR family transcriptional regulator</fullName>
    </submittedName>
</protein>
<dbReference type="GO" id="GO:0046872">
    <property type="term" value="F:metal ion binding"/>
    <property type="evidence" value="ECO:0007669"/>
    <property type="project" value="InterPro"/>
</dbReference>
<dbReference type="GO" id="GO:0045892">
    <property type="term" value="P:negative regulation of DNA-templated transcription"/>
    <property type="evidence" value="ECO:0007669"/>
    <property type="project" value="UniProtKB-ARBA"/>
</dbReference>
<dbReference type="AlphaFoldDB" id="A0A347ZRQ4"/>
<dbReference type="InterPro" id="IPR003735">
    <property type="entry name" value="Metal_Tscrpt_repr"/>
</dbReference>
<dbReference type="RefSeq" id="WP_116224593.1">
    <property type="nucleotide sequence ID" value="NZ_AP018437.1"/>
</dbReference>
<sequence length="99" mass="11474">MKIENNESKQKLIQRLRRIEGQVRGVQSMLDEERDCREIMQQLTAIHSAVQSTSRAFFQDYAAVCLAEMDEKEMQAGTGMQVKREKILQEMITLLDKTP</sequence>
<dbReference type="PANTHER" id="PTHR33677:SF5">
    <property type="entry name" value="TRANSCRIPTIONAL REPRESSOR FRMR"/>
    <property type="match status" value="1"/>
</dbReference>
<dbReference type="Pfam" id="PF02583">
    <property type="entry name" value="Trns_repr_metal"/>
    <property type="match status" value="1"/>
</dbReference>
<dbReference type="CDD" id="cd10148">
    <property type="entry name" value="CsoR-like_DUF156"/>
    <property type="match status" value="1"/>
</dbReference>
<organism evidence="1 2">
    <name type="scientific">Pelolinea submarina</name>
    <dbReference type="NCBI Taxonomy" id="913107"/>
    <lineage>
        <taxon>Bacteria</taxon>
        <taxon>Bacillati</taxon>
        <taxon>Chloroflexota</taxon>
        <taxon>Anaerolineae</taxon>
        <taxon>Anaerolineales</taxon>
        <taxon>Anaerolineaceae</taxon>
        <taxon>Pelolinea</taxon>
    </lineage>
</organism>
<comment type="caution">
    <text evidence="1">The sequence shown here is derived from an EMBL/GenBank/DDBJ whole genome shotgun (WGS) entry which is preliminary data.</text>
</comment>
<reference evidence="1 2" key="1">
    <citation type="submission" date="2018-08" db="EMBL/GenBank/DDBJ databases">
        <title>Genomic Encyclopedia of Type Strains, Phase IV (KMG-IV): sequencing the most valuable type-strain genomes for metagenomic binning, comparative biology and taxonomic classification.</title>
        <authorList>
            <person name="Goeker M."/>
        </authorList>
    </citation>
    <scope>NUCLEOTIDE SEQUENCE [LARGE SCALE GENOMIC DNA]</scope>
    <source>
        <strain evidence="1 2">DSM 23923</strain>
    </source>
</reference>
<dbReference type="OrthoDB" id="9798732at2"/>
<name>A0A347ZRQ4_9CHLR</name>
<dbReference type="EMBL" id="QUMS01000001">
    <property type="protein sequence ID" value="REG11461.1"/>
    <property type="molecule type" value="Genomic_DNA"/>
</dbReference>
<evidence type="ECO:0000313" key="2">
    <source>
        <dbReference type="Proteomes" id="UP000256388"/>
    </source>
</evidence>
<evidence type="ECO:0000313" key="1">
    <source>
        <dbReference type="EMBL" id="REG11461.1"/>
    </source>
</evidence>
<dbReference type="PANTHER" id="PTHR33677">
    <property type="entry name" value="TRANSCRIPTIONAL REPRESSOR FRMR-RELATED"/>
    <property type="match status" value="1"/>
</dbReference>
<proteinExistence type="predicted"/>
<keyword evidence="2" id="KW-1185">Reference proteome</keyword>